<comment type="pathway">
    <text evidence="3">Cofactor biosynthesis; adenosylcobalamin biosynthesis.</text>
</comment>
<name>A0A7G6E0Q9_THEFR</name>
<dbReference type="InterPro" id="IPR004839">
    <property type="entry name" value="Aminotransferase_I/II_large"/>
</dbReference>
<evidence type="ECO:0000256" key="8">
    <source>
        <dbReference type="ARBA" id="ARBA00029996"/>
    </source>
</evidence>
<evidence type="ECO:0000256" key="4">
    <source>
        <dbReference type="ARBA" id="ARBA00012285"/>
    </source>
</evidence>
<dbReference type="RefSeq" id="WP_034419861.1">
    <property type="nucleotide sequence ID" value="NZ_CP045798.1"/>
</dbReference>
<dbReference type="GO" id="GO:0009236">
    <property type="term" value="P:cobalamin biosynthetic process"/>
    <property type="evidence" value="ECO:0007669"/>
    <property type="project" value="UniProtKB-UniPathway"/>
</dbReference>
<gene>
    <name evidence="11" type="ORF">BR63_04675</name>
</gene>
<organism evidence="11 12">
    <name type="scientific">Thermanaerosceptrum fracticalcis</name>
    <dbReference type="NCBI Taxonomy" id="1712410"/>
    <lineage>
        <taxon>Bacteria</taxon>
        <taxon>Bacillati</taxon>
        <taxon>Bacillota</taxon>
        <taxon>Clostridia</taxon>
        <taxon>Eubacteriales</taxon>
        <taxon>Peptococcaceae</taxon>
        <taxon>Thermanaerosceptrum</taxon>
    </lineage>
</organism>
<evidence type="ECO:0000256" key="9">
    <source>
        <dbReference type="ARBA" id="ARBA00048531"/>
    </source>
</evidence>
<feature type="domain" description="Aminotransferase class I/classII large" evidence="10">
    <location>
        <begin position="24"/>
        <end position="353"/>
    </location>
</feature>
<accession>A0A7G6E0Q9</accession>
<dbReference type="GO" id="GO:0048472">
    <property type="term" value="F:threonine-phosphate decarboxylase activity"/>
    <property type="evidence" value="ECO:0007669"/>
    <property type="project" value="UniProtKB-EC"/>
</dbReference>
<keyword evidence="12" id="KW-1185">Reference proteome</keyword>
<dbReference type="InterPro" id="IPR015421">
    <property type="entry name" value="PyrdxlP-dep_Trfase_major"/>
</dbReference>
<reference evidence="11 12" key="1">
    <citation type="journal article" date="2019" name="Front. Microbiol.">
        <title>Thermoanaerosceptrum fracticalcis gen. nov. sp. nov., a Novel Fumarate-Fermenting Microorganism From a Deep Fractured Carbonate Aquifer of the US Great Basin.</title>
        <authorList>
            <person name="Hamilton-Brehm S.D."/>
            <person name="Stewart L.E."/>
            <person name="Zavarin M."/>
            <person name="Caldwell M."/>
            <person name="Lawson P.A."/>
            <person name="Onstott T.C."/>
            <person name="Grzymski J."/>
            <person name="Neveux I."/>
            <person name="Lollar B.S."/>
            <person name="Russell C.E."/>
            <person name="Moser D.P."/>
        </authorList>
    </citation>
    <scope>NUCLEOTIDE SEQUENCE [LARGE SCALE GENOMIC DNA]</scope>
    <source>
        <strain evidence="11 12">DRI-13</strain>
    </source>
</reference>
<dbReference type="InterPro" id="IPR005860">
    <property type="entry name" value="CobD"/>
</dbReference>
<dbReference type="Gene3D" id="3.90.1150.10">
    <property type="entry name" value="Aspartate Aminotransferase, domain 1"/>
    <property type="match status" value="1"/>
</dbReference>
<comment type="cofactor">
    <cofactor evidence="1">
        <name>pyridoxal 5'-phosphate</name>
        <dbReference type="ChEBI" id="CHEBI:597326"/>
    </cofactor>
</comment>
<dbReference type="OrthoDB" id="9813612at2"/>
<evidence type="ECO:0000256" key="1">
    <source>
        <dbReference type="ARBA" id="ARBA00001933"/>
    </source>
</evidence>
<dbReference type="SUPFAM" id="SSF53383">
    <property type="entry name" value="PLP-dependent transferases"/>
    <property type="match status" value="1"/>
</dbReference>
<keyword evidence="5" id="KW-0169">Cobalamin biosynthesis</keyword>
<sequence length="366" mass="41104">MGTINRQHGGNLFKASQEYQRSQFLDFSANINPLGPPTSVLKAVEKNLAPLIANYPDPDCVQLKTVLAHYLEVRKEHILVGNGASELIFLLLKDLLPKKVFIPVPTFSEYSNAALASKAKIVQVPLKGEDFSILNDDFLAEAGKGDLVIICNPNNPTGQLFSKSALAKILTKAHERGFYVLLDESFMDFVENKPEFSFVEELDKHPQLFILYSLTKFFALPGLRIGVLLGEPQKIAELEGVKDPWNVNALAQIAGTVALQDREYMDKTFHYIQKAKKILYNDLQKIPGLKPFYPRANYIFCKLTNGSTSTELVQYLGKRGILVRNCNTYPLLGESYIRIAVKSLEHNEELIRNLMTWSQEMGGKHA</sequence>
<dbReference type="Pfam" id="PF00155">
    <property type="entry name" value="Aminotran_1_2"/>
    <property type="match status" value="1"/>
</dbReference>
<dbReference type="EC" id="4.1.1.81" evidence="4"/>
<keyword evidence="6" id="KW-0663">Pyridoxal phosphate</keyword>
<dbReference type="InterPro" id="IPR015422">
    <property type="entry name" value="PyrdxlP-dep_Trfase_small"/>
</dbReference>
<dbReference type="Proteomes" id="UP000515847">
    <property type="component" value="Chromosome"/>
</dbReference>
<comment type="catalytic activity">
    <reaction evidence="9">
        <text>O-phospho-L-threonine + H(+) = (R)-1-aminopropan-2-yl phosphate + CO2</text>
        <dbReference type="Rhea" id="RHEA:11492"/>
        <dbReference type="ChEBI" id="CHEBI:15378"/>
        <dbReference type="ChEBI" id="CHEBI:16526"/>
        <dbReference type="ChEBI" id="CHEBI:58563"/>
        <dbReference type="ChEBI" id="CHEBI:58675"/>
        <dbReference type="EC" id="4.1.1.81"/>
    </reaction>
</comment>
<evidence type="ECO:0000313" key="12">
    <source>
        <dbReference type="Proteomes" id="UP000515847"/>
    </source>
</evidence>
<dbReference type="InterPro" id="IPR015424">
    <property type="entry name" value="PyrdxlP-dep_Trfase"/>
</dbReference>
<dbReference type="InterPro" id="IPR004838">
    <property type="entry name" value="NHTrfase_class1_PyrdxlP-BS"/>
</dbReference>
<dbReference type="KEGG" id="tfr:BR63_04675"/>
<evidence type="ECO:0000256" key="7">
    <source>
        <dbReference type="ARBA" id="ARBA00023239"/>
    </source>
</evidence>
<evidence type="ECO:0000256" key="2">
    <source>
        <dbReference type="ARBA" id="ARBA00003444"/>
    </source>
</evidence>
<dbReference type="UniPathway" id="UPA00148"/>
<dbReference type="PANTHER" id="PTHR42885:SF1">
    <property type="entry name" value="THREONINE-PHOSPHATE DECARBOXYLASE"/>
    <property type="match status" value="1"/>
</dbReference>
<evidence type="ECO:0000313" key="11">
    <source>
        <dbReference type="EMBL" id="QNB45663.1"/>
    </source>
</evidence>
<dbReference type="AlphaFoldDB" id="A0A7G6E0Q9"/>
<dbReference type="PANTHER" id="PTHR42885">
    <property type="entry name" value="HISTIDINOL-PHOSPHATE AMINOTRANSFERASE-RELATED"/>
    <property type="match status" value="1"/>
</dbReference>
<dbReference type="NCBIfam" id="TIGR01140">
    <property type="entry name" value="L_thr_O3P_dcar"/>
    <property type="match status" value="1"/>
</dbReference>
<comment type="function">
    <text evidence="2">Decarboxylates L-threonine-O-3-phosphate to yield (R)-1-amino-2-propanol O-2-phosphate, the precursor for the linkage between the nucleotide loop and the corrin ring in cobalamin.</text>
</comment>
<dbReference type="GO" id="GO:0030170">
    <property type="term" value="F:pyridoxal phosphate binding"/>
    <property type="evidence" value="ECO:0007669"/>
    <property type="project" value="InterPro"/>
</dbReference>
<evidence type="ECO:0000256" key="3">
    <source>
        <dbReference type="ARBA" id="ARBA00004953"/>
    </source>
</evidence>
<evidence type="ECO:0000256" key="5">
    <source>
        <dbReference type="ARBA" id="ARBA00022573"/>
    </source>
</evidence>
<evidence type="ECO:0000259" key="10">
    <source>
        <dbReference type="Pfam" id="PF00155"/>
    </source>
</evidence>
<protein>
    <recommendedName>
        <fullName evidence="4">threonine-phosphate decarboxylase</fullName>
        <ecNumber evidence="4">4.1.1.81</ecNumber>
    </recommendedName>
    <alternativeName>
        <fullName evidence="8">L-threonine-O-3-phosphate decarboxylase</fullName>
    </alternativeName>
</protein>
<proteinExistence type="predicted"/>
<keyword evidence="7 11" id="KW-0456">Lyase</keyword>
<dbReference type="Gene3D" id="3.40.640.10">
    <property type="entry name" value="Type I PLP-dependent aspartate aminotransferase-like (Major domain)"/>
    <property type="match status" value="1"/>
</dbReference>
<dbReference type="PROSITE" id="PS00105">
    <property type="entry name" value="AA_TRANSFER_CLASS_1"/>
    <property type="match status" value="1"/>
</dbReference>
<dbReference type="EMBL" id="CP045798">
    <property type="protein sequence ID" value="QNB45663.1"/>
    <property type="molecule type" value="Genomic_DNA"/>
</dbReference>
<evidence type="ECO:0000256" key="6">
    <source>
        <dbReference type="ARBA" id="ARBA00022898"/>
    </source>
</evidence>
<dbReference type="CDD" id="cd00609">
    <property type="entry name" value="AAT_like"/>
    <property type="match status" value="1"/>
</dbReference>